<dbReference type="SMART" id="SM00829">
    <property type="entry name" value="PKS_ER"/>
    <property type="match status" value="1"/>
</dbReference>
<dbReference type="PANTHER" id="PTHR45348:SF2">
    <property type="entry name" value="ZINC-TYPE ALCOHOL DEHYDROGENASE-LIKE PROTEIN C2E1P3.01"/>
    <property type="match status" value="1"/>
</dbReference>
<dbReference type="CDD" id="cd08249">
    <property type="entry name" value="enoyl_reductase_like"/>
    <property type="match status" value="1"/>
</dbReference>
<evidence type="ECO:0000313" key="4">
    <source>
        <dbReference type="EMBL" id="KAG9230219.1"/>
    </source>
</evidence>
<protein>
    <submittedName>
        <fullName evidence="4">Chaperonin 10-like protein</fullName>
    </submittedName>
</protein>
<dbReference type="SUPFAM" id="SSF51735">
    <property type="entry name" value="NAD(P)-binding Rossmann-fold domains"/>
    <property type="match status" value="1"/>
</dbReference>
<keyword evidence="2" id="KW-0560">Oxidoreductase</keyword>
<dbReference type="Gene3D" id="3.40.50.720">
    <property type="entry name" value="NAD(P)-binding Rossmann-like Domain"/>
    <property type="match status" value="1"/>
</dbReference>
<accession>A0A9P8C1D8</accession>
<dbReference type="Gene3D" id="3.90.180.10">
    <property type="entry name" value="Medium-chain alcohol dehydrogenases, catalytic domain"/>
    <property type="match status" value="1"/>
</dbReference>
<evidence type="ECO:0000256" key="1">
    <source>
        <dbReference type="ARBA" id="ARBA00008072"/>
    </source>
</evidence>
<dbReference type="InterPro" id="IPR013154">
    <property type="entry name" value="ADH-like_N"/>
</dbReference>
<dbReference type="AlphaFoldDB" id="A0A9P8C1D8"/>
<dbReference type="InterPro" id="IPR013149">
    <property type="entry name" value="ADH-like_C"/>
</dbReference>
<dbReference type="PANTHER" id="PTHR45348">
    <property type="entry name" value="HYPOTHETICAL OXIDOREDUCTASE (EUROFUNG)"/>
    <property type="match status" value="1"/>
</dbReference>
<evidence type="ECO:0000256" key="2">
    <source>
        <dbReference type="ARBA" id="ARBA00023002"/>
    </source>
</evidence>
<reference evidence="4" key="1">
    <citation type="journal article" date="2021" name="IMA Fungus">
        <title>Genomic characterization of three marine fungi, including Emericellopsis atlantica sp. nov. with signatures of a generalist lifestyle and marine biomass degradation.</title>
        <authorList>
            <person name="Hagestad O.C."/>
            <person name="Hou L."/>
            <person name="Andersen J.H."/>
            <person name="Hansen E.H."/>
            <person name="Altermark B."/>
            <person name="Li C."/>
            <person name="Kuhnert E."/>
            <person name="Cox R.J."/>
            <person name="Crous P.W."/>
            <person name="Spatafora J.W."/>
            <person name="Lail K."/>
            <person name="Amirebrahimi M."/>
            <person name="Lipzen A."/>
            <person name="Pangilinan J."/>
            <person name="Andreopoulos W."/>
            <person name="Hayes R.D."/>
            <person name="Ng V."/>
            <person name="Grigoriev I.V."/>
            <person name="Jackson S.A."/>
            <person name="Sutton T.D.S."/>
            <person name="Dobson A.D.W."/>
            <person name="Rama T."/>
        </authorList>
    </citation>
    <scope>NUCLEOTIDE SEQUENCE</scope>
    <source>
        <strain evidence="4">TRa018bII</strain>
    </source>
</reference>
<dbReference type="Pfam" id="PF00107">
    <property type="entry name" value="ADH_zinc_N"/>
    <property type="match status" value="1"/>
</dbReference>
<proteinExistence type="inferred from homology"/>
<comment type="caution">
    <text evidence="4">The sequence shown here is derived from an EMBL/GenBank/DDBJ whole genome shotgun (WGS) entry which is preliminary data.</text>
</comment>
<feature type="domain" description="Enoyl reductase (ER)" evidence="3">
    <location>
        <begin position="13"/>
        <end position="349"/>
    </location>
</feature>
<sequence length="351" mass="38044">MSKNHAIVVQKPGEAAKEEVPVPKLRDDYILVKVKAVALNPTDWKHVDFLTSKGCHIGCDYAGTVEEVGSKVTKEFRKGDRIAGFAHGGNEVYHEDGAFGNYITVKGDAQLKIPENLSFEEASTLGVGITTVGQGLYQSLGLPRPNSTSSEKKQILIYGGSTATGALAIQYAKLSGFEVITTCSKHNFDYVKSLGADAVFDYTEPNCGASINTHTNNTLVYAFDCISEGTSPSIIATALSTILPSQYSNLLAVSADEVRKINEKVQLKSTLGYTVFGEYFKFGTMEFPPMEENFEFGKAFWNEAGELLGEGKVRVHKPSVNKFGTSFEGILAGMQAMREGKVSGEKLVFTL</sequence>
<comment type="similarity">
    <text evidence="1">Belongs to the zinc-containing alcohol dehydrogenase family.</text>
</comment>
<keyword evidence="5" id="KW-1185">Reference proteome</keyword>
<dbReference type="InterPro" id="IPR036291">
    <property type="entry name" value="NAD(P)-bd_dom_sf"/>
</dbReference>
<dbReference type="Pfam" id="PF08240">
    <property type="entry name" value="ADH_N"/>
    <property type="match status" value="1"/>
</dbReference>
<organism evidence="4 5">
    <name type="scientific">Amylocarpus encephaloides</name>
    <dbReference type="NCBI Taxonomy" id="45428"/>
    <lineage>
        <taxon>Eukaryota</taxon>
        <taxon>Fungi</taxon>
        <taxon>Dikarya</taxon>
        <taxon>Ascomycota</taxon>
        <taxon>Pezizomycotina</taxon>
        <taxon>Leotiomycetes</taxon>
        <taxon>Helotiales</taxon>
        <taxon>Helotiales incertae sedis</taxon>
        <taxon>Amylocarpus</taxon>
    </lineage>
</organism>
<dbReference type="GO" id="GO:0016651">
    <property type="term" value="F:oxidoreductase activity, acting on NAD(P)H"/>
    <property type="evidence" value="ECO:0007669"/>
    <property type="project" value="InterPro"/>
</dbReference>
<dbReference type="OrthoDB" id="48317at2759"/>
<evidence type="ECO:0000313" key="5">
    <source>
        <dbReference type="Proteomes" id="UP000824998"/>
    </source>
</evidence>
<dbReference type="InterPro" id="IPR047122">
    <property type="entry name" value="Trans-enoyl_RdTase-like"/>
</dbReference>
<dbReference type="EMBL" id="MU251692">
    <property type="protein sequence ID" value="KAG9230219.1"/>
    <property type="molecule type" value="Genomic_DNA"/>
</dbReference>
<name>A0A9P8C1D8_9HELO</name>
<evidence type="ECO:0000259" key="3">
    <source>
        <dbReference type="SMART" id="SM00829"/>
    </source>
</evidence>
<dbReference type="SUPFAM" id="SSF50129">
    <property type="entry name" value="GroES-like"/>
    <property type="match status" value="1"/>
</dbReference>
<dbReference type="InterPro" id="IPR020843">
    <property type="entry name" value="ER"/>
</dbReference>
<gene>
    <name evidence="4" type="ORF">BJ875DRAFT_163368</name>
</gene>
<dbReference type="InterPro" id="IPR011032">
    <property type="entry name" value="GroES-like_sf"/>
</dbReference>
<dbReference type="Proteomes" id="UP000824998">
    <property type="component" value="Unassembled WGS sequence"/>
</dbReference>